<dbReference type="PANTHER" id="PTHR22847">
    <property type="entry name" value="WD40 REPEAT PROTEIN"/>
    <property type="match status" value="1"/>
</dbReference>
<comment type="caution">
    <text evidence="4">The sequence shown here is derived from an EMBL/GenBank/DDBJ whole genome shotgun (WGS) entry which is preliminary data.</text>
</comment>
<dbReference type="InterPro" id="IPR020472">
    <property type="entry name" value="WD40_PAC1"/>
</dbReference>
<proteinExistence type="predicted"/>
<dbReference type="PANTHER" id="PTHR22847:SF637">
    <property type="entry name" value="WD REPEAT DOMAIN 5B"/>
    <property type="match status" value="1"/>
</dbReference>
<dbReference type="PRINTS" id="PR00320">
    <property type="entry name" value="GPROTEINBRPT"/>
</dbReference>
<keyword evidence="2" id="KW-0677">Repeat</keyword>
<dbReference type="RefSeq" id="WP_066783371.1">
    <property type="nucleotide sequence ID" value="NZ_LWQS01000034.1"/>
</dbReference>
<dbReference type="EMBL" id="LWQS01000034">
    <property type="protein sequence ID" value="OAN47781.1"/>
    <property type="molecule type" value="Genomic_DNA"/>
</dbReference>
<name>A0A178MGG1_9CHLR</name>
<evidence type="ECO:0000256" key="1">
    <source>
        <dbReference type="ARBA" id="ARBA00022574"/>
    </source>
</evidence>
<evidence type="ECO:0000313" key="5">
    <source>
        <dbReference type="Proteomes" id="UP000078287"/>
    </source>
</evidence>
<dbReference type="STRING" id="1707952.A6A03_09085"/>
<dbReference type="Pfam" id="PF00400">
    <property type="entry name" value="WD40"/>
    <property type="match status" value="7"/>
</dbReference>
<keyword evidence="1 3" id="KW-0853">WD repeat</keyword>
<evidence type="ECO:0000313" key="4">
    <source>
        <dbReference type="EMBL" id="OAN47781.1"/>
    </source>
</evidence>
<feature type="repeat" description="WD" evidence="3">
    <location>
        <begin position="150"/>
        <end position="191"/>
    </location>
</feature>
<accession>A0A178MGG1</accession>
<dbReference type="SMART" id="SM00320">
    <property type="entry name" value="WD40"/>
    <property type="match status" value="7"/>
</dbReference>
<dbReference type="OrthoDB" id="142730at2"/>
<feature type="repeat" description="WD" evidence="3">
    <location>
        <begin position="362"/>
        <end position="403"/>
    </location>
</feature>
<evidence type="ECO:0000256" key="2">
    <source>
        <dbReference type="ARBA" id="ARBA00022737"/>
    </source>
</evidence>
<dbReference type="Gene3D" id="2.130.10.10">
    <property type="entry name" value="YVTN repeat-like/Quinoprotein amine dehydrogenase"/>
    <property type="match status" value="2"/>
</dbReference>
<feature type="repeat" description="WD" evidence="3">
    <location>
        <begin position="404"/>
        <end position="438"/>
    </location>
</feature>
<organism evidence="4 5">
    <name type="scientific">Chloroflexus islandicus</name>
    <dbReference type="NCBI Taxonomy" id="1707952"/>
    <lineage>
        <taxon>Bacteria</taxon>
        <taxon>Bacillati</taxon>
        <taxon>Chloroflexota</taxon>
        <taxon>Chloroflexia</taxon>
        <taxon>Chloroflexales</taxon>
        <taxon>Chloroflexineae</taxon>
        <taxon>Chloroflexaceae</taxon>
        <taxon>Chloroflexus</taxon>
    </lineage>
</organism>
<feature type="repeat" description="WD" evidence="3">
    <location>
        <begin position="320"/>
        <end position="361"/>
    </location>
</feature>
<keyword evidence="5" id="KW-1185">Reference proteome</keyword>
<feature type="repeat" description="WD" evidence="3">
    <location>
        <begin position="192"/>
        <end position="233"/>
    </location>
</feature>
<feature type="repeat" description="WD" evidence="3">
    <location>
        <begin position="278"/>
        <end position="319"/>
    </location>
</feature>
<dbReference type="SUPFAM" id="SSF50978">
    <property type="entry name" value="WD40 repeat-like"/>
    <property type="match status" value="1"/>
</dbReference>
<sequence length="438" mass="47586">MQQRSSPNGVVGSSADSVSSALEVLRQKLLVAYDGACAISGCQVAAVLRPVLIDPHGPAEPHNALLLRADLQILFHAGLLTIDAMTLEVLVAPELRDSEYGALAGRRLRQPNRLALRPNRHLLATHHRLFQLEQPATDALAIQRPLLRQLLAVQSWVNSLTFSPDQQMLATGSWDGMLRLWRLPDGQLQRVISGNIGELNAVVFSPDGQRIAAAGRQHGARIWRVADGELLVHLGDDQRHGAFFSIAFQPHGDLIATGGWDPAVYLWHATDGRLSGILPGHDGVINSVAFSPDGNLLLSAGHDRVLRLWQMHDRSLVRAMRGHSDAIFSVTFSPNGQLAASAGGDGLIFIWRVDDGQPLQMLATPSGACFSLAFSPDNQYLASAHYGRIVRIWRVRDGALRWELGGHNESVTSVAFAPGGDLLASGSFDSTVRIWSYQ</sequence>
<feature type="repeat" description="WD" evidence="3">
    <location>
        <begin position="245"/>
        <end position="277"/>
    </location>
</feature>
<evidence type="ECO:0000256" key="3">
    <source>
        <dbReference type="PROSITE-ProRule" id="PRU00221"/>
    </source>
</evidence>
<dbReference type="AlphaFoldDB" id="A0A178MGG1"/>
<protein>
    <submittedName>
        <fullName evidence="4">Uncharacterized protein</fullName>
    </submittedName>
</protein>
<dbReference type="Proteomes" id="UP000078287">
    <property type="component" value="Unassembled WGS sequence"/>
</dbReference>
<reference evidence="4 5" key="1">
    <citation type="submission" date="2016-04" db="EMBL/GenBank/DDBJ databases">
        <title>Chloroflexus islandicus sp. nov., a thermophilic filamentous anoxygenic phototrophic bacterium from geyser Strokkur (Iceland).</title>
        <authorList>
            <person name="Gaisin V.A."/>
            <person name="Kalashnikov A.M."/>
            <person name="Sukhacheva M.V."/>
            <person name="Grouzdev D.S."/>
            <person name="Ivanov T.M."/>
            <person name="Kuznetsov B."/>
            <person name="Gorlenko V.M."/>
        </authorList>
    </citation>
    <scope>NUCLEOTIDE SEQUENCE [LARGE SCALE GENOMIC DNA]</scope>
    <source>
        <strain evidence="5">isl-2</strain>
    </source>
</reference>
<gene>
    <name evidence="4" type="ORF">A6A03_09085</name>
</gene>
<dbReference type="PROSITE" id="PS50294">
    <property type="entry name" value="WD_REPEATS_REGION"/>
    <property type="match status" value="4"/>
</dbReference>
<dbReference type="InterPro" id="IPR015943">
    <property type="entry name" value="WD40/YVTN_repeat-like_dom_sf"/>
</dbReference>
<dbReference type="PROSITE" id="PS50082">
    <property type="entry name" value="WD_REPEATS_2"/>
    <property type="match status" value="7"/>
</dbReference>
<dbReference type="InterPro" id="IPR001680">
    <property type="entry name" value="WD40_rpt"/>
</dbReference>
<dbReference type="InterPro" id="IPR036322">
    <property type="entry name" value="WD40_repeat_dom_sf"/>
</dbReference>
<dbReference type="CDD" id="cd00200">
    <property type="entry name" value="WD40"/>
    <property type="match status" value="1"/>
</dbReference>